<evidence type="ECO:0000256" key="1">
    <source>
        <dbReference type="ARBA" id="ARBA00004138"/>
    </source>
</evidence>
<feature type="compositionally biased region" description="Low complexity" evidence="8">
    <location>
        <begin position="318"/>
        <end position="328"/>
    </location>
</feature>
<dbReference type="GO" id="GO:0036064">
    <property type="term" value="C:ciliary basal body"/>
    <property type="evidence" value="ECO:0007669"/>
    <property type="project" value="TreeGrafter"/>
</dbReference>
<dbReference type="GO" id="GO:0060271">
    <property type="term" value="P:cilium assembly"/>
    <property type="evidence" value="ECO:0007669"/>
    <property type="project" value="TreeGrafter"/>
</dbReference>
<proteinExistence type="inferred from homology"/>
<keyword evidence="6" id="KW-0206">Cytoskeleton</keyword>
<evidence type="ECO:0000259" key="9">
    <source>
        <dbReference type="SMART" id="SM00683"/>
    </source>
</evidence>
<evidence type="ECO:0000256" key="3">
    <source>
        <dbReference type="ARBA" id="ARBA00005822"/>
    </source>
</evidence>
<evidence type="ECO:0000256" key="2">
    <source>
        <dbReference type="ARBA" id="ARBA00004245"/>
    </source>
</evidence>
<evidence type="ECO:0000256" key="7">
    <source>
        <dbReference type="ARBA" id="ARBA00023273"/>
    </source>
</evidence>
<dbReference type="PANTHER" id="PTHR21351:SF0">
    <property type="entry name" value="BARDET-BIEDL SYNDROME 5 PROTEIN"/>
    <property type="match status" value="1"/>
</dbReference>
<keyword evidence="4" id="KW-0963">Cytoplasm</keyword>
<evidence type="ECO:0000256" key="8">
    <source>
        <dbReference type="SAM" id="MobiDB-lite"/>
    </source>
</evidence>
<name>A0AAD5S1Y7_9FUNG</name>
<keyword evidence="11" id="KW-1185">Reference proteome</keyword>
<organism evidence="10 11">
    <name type="scientific">Rhizophlyctis rosea</name>
    <dbReference type="NCBI Taxonomy" id="64517"/>
    <lineage>
        <taxon>Eukaryota</taxon>
        <taxon>Fungi</taxon>
        <taxon>Fungi incertae sedis</taxon>
        <taxon>Chytridiomycota</taxon>
        <taxon>Chytridiomycota incertae sedis</taxon>
        <taxon>Chytridiomycetes</taxon>
        <taxon>Rhizophlyctidales</taxon>
        <taxon>Rhizophlyctidaceae</taxon>
        <taxon>Rhizophlyctis</taxon>
    </lineage>
</organism>
<feature type="domain" description="BBSome complex member BBS5 PH" evidence="9">
    <location>
        <begin position="58"/>
        <end position="112"/>
    </location>
</feature>
<comment type="subcellular location">
    <subcellularLocation>
        <location evidence="1">Cell projection</location>
        <location evidence="1">Cilium</location>
    </subcellularLocation>
    <subcellularLocation>
        <location evidence="2">Cytoplasm</location>
        <location evidence="2">Cytoskeleton</location>
    </subcellularLocation>
</comment>
<dbReference type="Proteomes" id="UP001212841">
    <property type="component" value="Unassembled WGS sequence"/>
</dbReference>
<dbReference type="InterPro" id="IPR014003">
    <property type="entry name" value="BBS5_PH"/>
</dbReference>
<evidence type="ECO:0000313" key="10">
    <source>
        <dbReference type="EMBL" id="KAJ3035797.1"/>
    </source>
</evidence>
<feature type="region of interest" description="Disordered" evidence="8">
    <location>
        <begin position="316"/>
        <end position="359"/>
    </location>
</feature>
<dbReference type="SMART" id="SM00683">
    <property type="entry name" value="DM16"/>
    <property type="match status" value="2"/>
</dbReference>
<dbReference type="Pfam" id="PF07289">
    <property type="entry name" value="BBL5"/>
    <property type="match status" value="1"/>
</dbReference>
<keyword evidence="5" id="KW-0969">Cilium</keyword>
<dbReference type="AlphaFoldDB" id="A0AAD5S1Y7"/>
<evidence type="ECO:0000256" key="4">
    <source>
        <dbReference type="ARBA" id="ARBA00022490"/>
    </source>
</evidence>
<comment type="similarity">
    <text evidence="3">Belongs to the BBS5 family.</text>
</comment>
<dbReference type="GO" id="GO:0034464">
    <property type="term" value="C:BBSome"/>
    <property type="evidence" value="ECO:0007669"/>
    <property type="project" value="InterPro"/>
</dbReference>
<feature type="domain" description="BBSome complex member BBS5 PH" evidence="9">
    <location>
        <begin position="202"/>
        <end position="262"/>
    </location>
</feature>
<reference evidence="10" key="1">
    <citation type="submission" date="2020-05" db="EMBL/GenBank/DDBJ databases">
        <title>Phylogenomic resolution of chytrid fungi.</title>
        <authorList>
            <person name="Stajich J.E."/>
            <person name="Amses K."/>
            <person name="Simmons R."/>
            <person name="Seto K."/>
            <person name="Myers J."/>
            <person name="Bonds A."/>
            <person name="Quandt C.A."/>
            <person name="Barry K."/>
            <person name="Liu P."/>
            <person name="Grigoriev I."/>
            <person name="Longcore J.E."/>
            <person name="James T.Y."/>
        </authorList>
    </citation>
    <scope>NUCLEOTIDE SEQUENCE</scope>
    <source>
        <strain evidence="10">JEL0318</strain>
    </source>
</reference>
<dbReference type="EMBL" id="JADGJD010002006">
    <property type="protein sequence ID" value="KAJ3035797.1"/>
    <property type="molecule type" value="Genomic_DNA"/>
</dbReference>
<dbReference type="GO" id="GO:0032266">
    <property type="term" value="F:phosphatidylinositol-3-phosphate binding"/>
    <property type="evidence" value="ECO:0007669"/>
    <property type="project" value="TreeGrafter"/>
</dbReference>
<evidence type="ECO:0000256" key="6">
    <source>
        <dbReference type="ARBA" id="ARBA00023212"/>
    </source>
</evidence>
<keyword evidence="7" id="KW-0966">Cell projection</keyword>
<comment type="caution">
    <text evidence="10">The sequence shown here is derived from an EMBL/GenBank/DDBJ whole genome shotgun (WGS) entry which is preliminary data.</text>
</comment>
<gene>
    <name evidence="10" type="primary">BBS5</name>
    <name evidence="10" type="ORF">HK097_004100</name>
</gene>
<sequence>MSSQDTSDHPAPHRSSLSNIFNALGLSKTGGESLPPCWQAHEIKFDTSSSNLNLRPGEHALITFNNIEDTKGNNGTIGRLTVTELRIIWVSSAFLISNLSIGHSTITSIKTTSTLSKLRGKTTATHITALFEGTKFEFIFTDTDSSRILLPTPSTITTPLLEKICSIWKTYTTSPYTHTLLTTPPPLLQSLLPPTLVPLPNEIPYETHHQIHSLAKQKGTPGTLFITNIRLVWCASGTGYKTVNDVPGISIPWIQMTSVRTQPTSYGPALTLQTSPYSKSYLLGFRIDPPERFKSLSRAVKKLWRTHYEKPVWAFNSNTPVTTTTPTNAEEEGNGGVVERDEESDAEEESGRGEGWKAYSTGVASESKVEVIYDPWIGLAVQKGPNIRSLVGQCIGQAHVPVQ</sequence>
<dbReference type="PANTHER" id="PTHR21351">
    <property type="entry name" value="BARDET-BIEDL SYNDROME PROTEIN 5"/>
    <property type="match status" value="1"/>
</dbReference>
<dbReference type="InterPro" id="IPR006606">
    <property type="entry name" value="BBL5"/>
</dbReference>
<evidence type="ECO:0000256" key="5">
    <source>
        <dbReference type="ARBA" id="ARBA00023069"/>
    </source>
</evidence>
<protein>
    <submittedName>
        <fullName evidence="10">Bardet-Biedl syndrome 5 protein</fullName>
    </submittedName>
</protein>
<accession>A0AAD5S1Y7</accession>
<evidence type="ECO:0000313" key="11">
    <source>
        <dbReference type="Proteomes" id="UP001212841"/>
    </source>
</evidence>